<dbReference type="AlphaFoldDB" id="W9QXA9"/>
<keyword evidence="12" id="KW-1185">Reference proteome</keyword>
<feature type="transmembrane region" description="Helical" evidence="9">
    <location>
        <begin position="119"/>
        <end position="142"/>
    </location>
</feature>
<dbReference type="eggNOG" id="KOG0055">
    <property type="taxonomic scope" value="Eukaryota"/>
</dbReference>
<dbReference type="Pfam" id="PF00664">
    <property type="entry name" value="ABC_membrane"/>
    <property type="match status" value="1"/>
</dbReference>
<feature type="transmembrane region" description="Helical" evidence="9">
    <location>
        <begin position="154"/>
        <end position="174"/>
    </location>
</feature>
<feature type="region of interest" description="Disordered" evidence="8">
    <location>
        <begin position="37"/>
        <end position="56"/>
    </location>
</feature>
<dbReference type="CDD" id="cd18578">
    <property type="entry name" value="ABC_6TM_Pgp_ABCB1_D2_like"/>
    <property type="match status" value="1"/>
</dbReference>
<evidence type="ECO:0000313" key="11">
    <source>
        <dbReference type="EMBL" id="EXB47713.1"/>
    </source>
</evidence>
<dbReference type="EMBL" id="KE343933">
    <property type="protein sequence ID" value="EXB47713.1"/>
    <property type="molecule type" value="Genomic_DNA"/>
</dbReference>
<proteinExistence type="inferred from homology"/>
<dbReference type="PANTHER" id="PTHR45136">
    <property type="entry name" value="ABC TRANSPORTER DOMAIN-CONTAINING PROTEIN"/>
    <property type="match status" value="1"/>
</dbReference>
<keyword evidence="6 9" id="KW-0472">Membrane</keyword>
<evidence type="ECO:0000313" key="12">
    <source>
        <dbReference type="Proteomes" id="UP000030645"/>
    </source>
</evidence>
<dbReference type="InterPro" id="IPR027417">
    <property type="entry name" value="P-loop_NTPase"/>
</dbReference>
<dbReference type="InterPro" id="IPR011527">
    <property type="entry name" value="ABC1_TM_dom"/>
</dbReference>
<dbReference type="STRING" id="981085.W9QXA9"/>
<evidence type="ECO:0000256" key="1">
    <source>
        <dbReference type="ARBA" id="ARBA00007577"/>
    </source>
</evidence>
<keyword evidence="2" id="KW-0813">Transport</keyword>
<feature type="transmembrane region" description="Helical" evidence="9">
    <location>
        <begin position="234"/>
        <end position="252"/>
    </location>
</feature>
<evidence type="ECO:0000256" key="8">
    <source>
        <dbReference type="SAM" id="MobiDB-lite"/>
    </source>
</evidence>
<sequence length="253" mass="28524">MENGQVKEAGSHNELIQEENGIYASLVRLQRMDIEKDHKEKNFRSPSRSNKDFNDNMHECRLGLSKSNLTDTVTASSISRVRTNNDSNDPKSPTASFWRLLGLNKPEWKQATLGCLSAIIFGAMQPLYAVSMGTTISVYFLTDHDEIKERIRSSALWFLGLTIVSFLVNISQHYSFAYMGEYLTKRIRERMFAKILTFEVGWFDRDENSSGVICSTLAKDPNVVRSLVGDRMSLLVQATSAVIIAWTLGLVIA</sequence>
<keyword evidence="3 9" id="KW-0812">Transmembrane</keyword>
<dbReference type="InterPro" id="IPR036640">
    <property type="entry name" value="ABC1_TM_sf"/>
</dbReference>
<dbReference type="GO" id="GO:0016020">
    <property type="term" value="C:membrane"/>
    <property type="evidence" value="ECO:0007669"/>
    <property type="project" value="InterPro"/>
</dbReference>
<evidence type="ECO:0000256" key="3">
    <source>
        <dbReference type="ARBA" id="ARBA00022692"/>
    </source>
</evidence>
<dbReference type="SUPFAM" id="SSF90123">
    <property type="entry name" value="ABC transporter transmembrane region"/>
    <property type="match status" value="1"/>
</dbReference>
<gene>
    <name evidence="11" type="ORF">L484_010499</name>
</gene>
<dbReference type="PANTHER" id="PTHR45136:SF2">
    <property type="entry name" value="ABC TRANSPORTER DOMAIN-CONTAINING PROTEIN"/>
    <property type="match status" value="1"/>
</dbReference>
<accession>W9QXA9</accession>
<reference evidence="12" key="1">
    <citation type="submission" date="2013-01" db="EMBL/GenBank/DDBJ databases">
        <title>Draft Genome Sequence of a Mulberry Tree, Morus notabilis C.K. Schneid.</title>
        <authorList>
            <person name="He N."/>
            <person name="Zhao S."/>
        </authorList>
    </citation>
    <scope>NUCLEOTIDE SEQUENCE</scope>
</reference>
<dbReference type="Proteomes" id="UP000030645">
    <property type="component" value="Unassembled WGS sequence"/>
</dbReference>
<evidence type="ECO:0000256" key="7">
    <source>
        <dbReference type="ARBA" id="ARBA00023180"/>
    </source>
</evidence>
<protein>
    <submittedName>
        <fullName evidence="11">ABC transporter B family member 15</fullName>
    </submittedName>
</protein>
<organism evidence="11 12">
    <name type="scientific">Morus notabilis</name>
    <dbReference type="NCBI Taxonomy" id="981085"/>
    <lineage>
        <taxon>Eukaryota</taxon>
        <taxon>Viridiplantae</taxon>
        <taxon>Streptophyta</taxon>
        <taxon>Embryophyta</taxon>
        <taxon>Tracheophyta</taxon>
        <taxon>Spermatophyta</taxon>
        <taxon>Magnoliopsida</taxon>
        <taxon>eudicotyledons</taxon>
        <taxon>Gunneridae</taxon>
        <taxon>Pentapetalae</taxon>
        <taxon>rosids</taxon>
        <taxon>fabids</taxon>
        <taxon>Rosales</taxon>
        <taxon>Moraceae</taxon>
        <taxon>Moreae</taxon>
        <taxon>Morus</taxon>
    </lineage>
</organism>
<feature type="domain" description="ABC transmembrane type-1" evidence="10">
    <location>
        <begin position="113"/>
        <end position="253"/>
    </location>
</feature>
<evidence type="ECO:0000259" key="10">
    <source>
        <dbReference type="PROSITE" id="PS50929"/>
    </source>
</evidence>
<evidence type="ECO:0000256" key="6">
    <source>
        <dbReference type="ARBA" id="ARBA00023136"/>
    </source>
</evidence>
<evidence type="ECO:0000256" key="4">
    <source>
        <dbReference type="ARBA" id="ARBA00022737"/>
    </source>
</evidence>
<name>W9QXA9_9ROSA</name>
<keyword evidence="7" id="KW-0325">Glycoprotein</keyword>
<dbReference type="GO" id="GO:0005524">
    <property type="term" value="F:ATP binding"/>
    <property type="evidence" value="ECO:0007669"/>
    <property type="project" value="InterPro"/>
</dbReference>
<dbReference type="GO" id="GO:0140359">
    <property type="term" value="F:ABC-type transporter activity"/>
    <property type="evidence" value="ECO:0007669"/>
    <property type="project" value="InterPro"/>
</dbReference>
<keyword evidence="4" id="KW-0677">Repeat</keyword>
<evidence type="ECO:0000256" key="5">
    <source>
        <dbReference type="ARBA" id="ARBA00022989"/>
    </source>
</evidence>
<keyword evidence="5 9" id="KW-1133">Transmembrane helix</keyword>
<comment type="similarity">
    <text evidence="1">Belongs to the ABC transporter superfamily. ABCB family. Multidrug resistance exporter (TC 3.A.1.201) subfamily.</text>
</comment>
<dbReference type="Gene3D" id="1.20.1560.10">
    <property type="entry name" value="ABC transporter type 1, transmembrane domain"/>
    <property type="match status" value="1"/>
</dbReference>
<dbReference type="Gene3D" id="3.40.50.300">
    <property type="entry name" value="P-loop containing nucleotide triphosphate hydrolases"/>
    <property type="match status" value="1"/>
</dbReference>
<evidence type="ECO:0000256" key="9">
    <source>
        <dbReference type="SAM" id="Phobius"/>
    </source>
</evidence>
<dbReference type="PROSITE" id="PS50929">
    <property type="entry name" value="ABC_TM1F"/>
    <property type="match status" value="1"/>
</dbReference>
<evidence type="ECO:0000256" key="2">
    <source>
        <dbReference type="ARBA" id="ARBA00022448"/>
    </source>
</evidence>